<keyword evidence="4" id="KW-0833">Ubl conjugation pathway</keyword>
<feature type="compositionally biased region" description="Basic and acidic residues" evidence="6">
    <location>
        <begin position="1198"/>
        <end position="1213"/>
    </location>
</feature>
<feature type="compositionally biased region" description="Basic and acidic residues" evidence="6">
    <location>
        <begin position="1236"/>
        <end position="1245"/>
    </location>
</feature>
<feature type="region of interest" description="Disordered" evidence="6">
    <location>
        <begin position="1969"/>
        <end position="1992"/>
    </location>
</feature>
<protein>
    <recommendedName>
        <fullName evidence="7">Ubiquitin-like protease family profile domain-containing protein</fullName>
    </recommendedName>
</protein>
<feature type="compositionally biased region" description="Pro residues" evidence="6">
    <location>
        <begin position="2217"/>
        <end position="2226"/>
    </location>
</feature>
<feature type="compositionally biased region" description="Acidic residues" evidence="6">
    <location>
        <begin position="2429"/>
        <end position="2441"/>
    </location>
</feature>
<keyword evidence="2" id="KW-0597">Phosphoprotein</keyword>
<feature type="region of interest" description="Disordered" evidence="6">
    <location>
        <begin position="861"/>
        <end position="887"/>
    </location>
</feature>
<feature type="compositionally biased region" description="Basic and acidic residues" evidence="6">
    <location>
        <begin position="2450"/>
        <end position="2459"/>
    </location>
</feature>
<feature type="compositionally biased region" description="Basic and acidic residues" evidence="6">
    <location>
        <begin position="1261"/>
        <end position="1276"/>
    </location>
</feature>
<feature type="compositionally biased region" description="Polar residues" evidence="6">
    <location>
        <begin position="52"/>
        <end position="74"/>
    </location>
</feature>
<dbReference type="SUPFAM" id="SSF54001">
    <property type="entry name" value="Cysteine proteinases"/>
    <property type="match status" value="2"/>
</dbReference>
<keyword evidence="5" id="KW-0378">Hydrolase</keyword>
<evidence type="ECO:0000256" key="3">
    <source>
        <dbReference type="ARBA" id="ARBA00022670"/>
    </source>
</evidence>
<dbReference type="InterPro" id="IPR038765">
    <property type="entry name" value="Papain-like_cys_pep_sf"/>
</dbReference>
<comment type="caution">
    <text evidence="8">The sequence shown here is derived from an EMBL/GenBank/DDBJ whole genome shotgun (WGS) entry which is preliminary data.</text>
</comment>
<sequence>MKPKPRPRGVPSGHYRNPNPSRMAKSSRSQGTSKHNPISIDDSNETSDEIFTPQSRRVQGSDNSDTQSPFLSSNSDEKDDETPSHTMHIVPKQTAIDPETLLPHAIQVSHPLLKNLSPHFLTTILSHSFVSPKECEPPQSYPGDDDHEITRHILKHNLSTHPPRPKSTERTRMHIYPQSPLVSSPFATPSLDDFWSMPQNSGLRVLLGLGKRDPVPVDEKAPLHSKAKIQLESGQSTTDPFYLMSIQQFTQFPIYKKEINQYYPFNHLVNTTVNACTAGILPKSFGIQTFQEPFQFCFDDNQIYNLRPLPFSHQYRHFILVSGLPGVSTIHFRARLPPFRKQPLYDKSTTYSLRQRYFPDIFSNELFEPIAKTTPQKPIKQINARVLKNEQNFFRAVEDATKPRGLIITSDESDWNREDNEKWILKDGTHELISESDQLMKGLSFVDPSPHTTQHRSISLLRTGYTLNIFLTHFASSLRKHCGDFLHEIQSTSANNQYDNQKADDTHILLDQDQDDDIAPLQSLPEDRVDGTPLEGKEVRNPELTSLQNIMLNSHRDKWMSDTPPNHLFSWDSIWEHDITETDTTPIPYPLSFHDSARWRTYLSYVSICSNLILADFVFYQKEVDLLIQHSTQIDPSIFVQPSTPPQDQESPPEMTRSKPISSSYLLPVYSFQIGNTAISPIDSVAVLKLPTHTFSKPNSDTTLTSHFNLRLPTISLDVSSTDFPNTELLSHFHISSQQDLSRPHSPITLTIDFATLTSPTQPGYAYLNQKENVAVIAVHLSEQSHPYTDTTPHFFKHATSFEDSPRQDLLERDNWMIMVFGLPSDGLRCPHYPDWLNNIVPQFFDPLLPDLLRFEAPQAEDDIPGTQPDGAEETSSPNFASSSSSMASLEPFSTDLSITPQVSLPSPYNPSSSPEPPPPHLINLYHTIPFFIHSLLFSFATPLNPLLPASYSFRALSPHWAQYLIFLSSHPTFSPSRPNQTLNISRFPHPAQLARTPALVRFHYSLHVAYDYQYHLMSSSPEPLPFKSLLQGLAFNNPSFTLQNISTLPLPPSIPSISLLPSSPALSFILAKTIFTYRFLHMDGTMELTSFPPNAQAGGQISITVGEMDRLQQRRFLNDTIISFFAKYLQEMIRGDSKDNSSDNQTPFRGQIQEYSVQEADKKDDQVFAILSTYFFKYLDEGCTYIDRLRPHYRTRSADTKTAEDHNSSEHKPQKKTVVRKKPKRKVKTAVVDLDTQKDKKDIDDRNEDNGEDKDEAIEEKEGNEDLDKAEKSVEDDKEEDNDEMNDTGTSKVEIHSKSPTDILQKEPAETEGPQRELRSVERRKRNLRSDNHENTTSKPDTNVETPNHPISDTTRTKLEKEDHTGNTKNTKPKLSSTRTTQIKRKIGSLLNRVVPKAFVPNTTKSDLHQKEESDEKESSSDINVDLKFIDDDEQSFQQTTLPKIVPNNDTQPVSISPPILSDPTDDAVGEIELQTDHLDSDDFIQHSHPHPPLGNQVGGGPRRDDLDGESHQPFIPTTLDQAAQEDLSEYQDLVEVSLEREPAEKEVTVEQESINLLGSPQEIPTLASDQSLTNAALPTTKSPSPVIHSPIVQPPTSPSMDVSAACVHSSSFYNRIEPCFIPLDQTQPDIVVDGNDGYHPKPRPTGHEILLNYLRRPLPLCDPGFLPLTFPFEGISQDLLCPVAKDVDPTILLTTQEGSDLSAVPGDDLPPFYFLRSVGIDFGKDLPLDVNPDPNAAGPMGGYNYVKRWSRRLNLFTHKFILIPINEKTHWSLAIICYPQIILENTPFEGPLPGRQIPTTLPECEQMRIEKSAWRRMETMFEIKRNQQERKQNSIKNNKIQNETEAYFYDLLMKEKLPGLKNYWSKCQITSANKGHNDQIFIDFSIPPRTTPYPDWTSRLIEGETIGDILSAADCLSPADFIENPLLYKQVEDRMSRLLDNLSAAKTDSHLLRKVLNSILNRKRPKIKEEVKESDTKQAADTEKIQPDHALQPDIIDISGNADPTVANPSQNIVTEVSIDVDVRLSGGGPTLRVRKSTEETKPVSEPTQPVNEQIQPDHQPNPIDSSHSSRPKRGPPRKQEEEARLYMEKANQRIKEQQEDVKRIKQEHLQTHPQPPPKTRSREKGEKMMKTKETMKHQSTNDEQFVYTPHHPAPTLNLTKLNDVGTKRKESHAEPKTKTQPHNKTPKPTSLPTQNDSAGPLTTRFSRQKSLSPPLDPLSPSIPPSRSLSPLPPSPKSHRSLSFQSFKAAPTSIATDFSPSTSIHQPQGSLSTNILTESSTTHSPPNSLSHTVDAFTHSPTVPPFATISTTDAIKPTTTVPPTAPVITSPGPKNEILDLFSPSITFSDMHTGKQSRNVIGPYCDHSDEVTFAPTARKGGVRMTSVTIDLIHPENLFGRFNKKIDYMPDQSRIKLFNPDGSLQRRILEDDDDSEDVEEETTSPKKIKRQQSDEKESSKTKKPKPSKKNVAPPIASENQPGTQPELLMPPVPHEFPLLTLTHQLQPSTITQRTKQIARIRKNTFIRSILPSLDSNQGLTSHGKVFAALGQKQNYFAKSPRPMILFLDSLPEPPPNVYYPRHSALLRSYLSFESFYRKNRILNTNYALFSRSKIPSYAPVVPHQKNSFDCGVYLLKNIEMFMTSVLFFTSLPQTPSLPTYTMNRMAEREATMYENIRMHQGHYQEPQFMPYRKKLKWEARLELAERLKTAQLMEENLAKKELSSNTDKHSEWLKKLNQKIPTHKQTKKKDQINLNSDDDLVFAPVRVVSFDPFPFSLTSDNNAEWYDVESVFRWRNAFCDLVELLTVINPDFMNTVWNDMPPESRIFEWMRHRVEEIGIECRVQDNGQFAGNVIHHNF</sequence>
<dbReference type="Gene3D" id="3.30.310.130">
    <property type="entry name" value="Ubiquitin-related"/>
    <property type="match status" value="1"/>
</dbReference>
<feature type="compositionally biased region" description="Basic and acidic residues" evidence="6">
    <location>
        <begin position="2168"/>
        <end position="2180"/>
    </location>
</feature>
<evidence type="ECO:0000256" key="6">
    <source>
        <dbReference type="SAM" id="MobiDB-lite"/>
    </source>
</evidence>
<evidence type="ECO:0000256" key="5">
    <source>
        <dbReference type="ARBA" id="ARBA00022801"/>
    </source>
</evidence>
<dbReference type="PROSITE" id="PS50600">
    <property type="entry name" value="ULP_PROTEASE"/>
    <property type="match status" value="1"/>
</dbReference>
<dbReference type="PANTHER" id="PTHR46896">
    <property type="entry name" value="SENTRIN-SPECIFIC PROTEASE"/>
    <property type="match status" value="1"/>
</dbReference>
<gene>
    <name evidence="8" type="ORF">BLNAU_3576</name>
</gene>
<name>A0ABQ9YCK8_9EUKA</name>
<dbReference type="InterPro" id="IPR003653">
    <property type="entry name" value="Peptidase_C48_C"/>
</dbReference>
<feature type="compositionally biased region" description="Polar residues" evidence="6">
    <location>
        <begin position="2048"/>
        <end position="2071"/>
    </location>
</feature>
<keyword evidence="9" id="KW-1185">Reference proteome</keyword>
<evidence type="ECO:0000256" key="2">
    <source>
        <dbReference type="ARBA" id="ARBA00022553"/>
    </source>
</evidence>
<feature type="compositionally biased region" description="Basic and acidic residues" evidence="6">
    <location>
        <begin position="1356"/>
        <end position="1367"/>
    </location>
</feature>
<accession>A0ABQ9YCK8</accession>
<feature type="compositionally biased region" description="Basic and acidic residues" evidence="6">
    <location>
        <begin position="1407"/>
        <end position="1421"/>
    </location>
</feature>
<evidence type="ECO:0000313" key="8">
    <source>
        <dbReference type="EMBL" id="KAK2961455.1"/>
    </source>
</evidence>
<feature type="region of interest" description="Disordered" evidence="6">
    <location>
        <begin position="2109"/>
        <end position="2244"/>
    </location>
</feature>
<evidence type="ECO:0000259" key="7">
    <source>
        <dbReference type="PROSITE" id="PS50600"/>
    </source>
</evidence>
<feature type="compositionally biased region" description="Polar residues" evidence="6">
    <location>
        <begin position="1368"/>
        <end position="1382"/>
    </location>
</feature>
<organism evidence="8 9">
    <name type="scientific">Blattamonas nauphoetae</name>
    <dbReference type="NCBI Taxonomy" id="2049346"/>
    <lineage>
        <taxon>Eukaryota</taxon>
        <taxon>Metamonada</taxon>
        <taxon>Preaxostyla</taxon>
        <taxon>Oxymonadida</taxon>
        <taxon>Blattamonas</taxon>
    </lineage>
</organism>
<reference evidence="8 9" key="1">
    <citation type="journal article" date="2022" name="bioRxiv">
        <title>Genomics of Preaxostyla Flagellates Illuminates Evolutionary Transitions and the Path Towards Mitochondrial Loss.</title>
        <authorList>
            <person name="Novak L.V.F."/>
            <person name="Treitli S.C."/>
            <person name="Pyrih J."/>
            <person name="Halakuc P."/>
            <person name="Pipaliya S.V."/>
            <person name="Vacek V."/>
            <person name="Brzon O."/>
            <person name="Soukal P."/>
            <person name="Eme L."/>
            <person name="Dacks J.B."/>
            <person name="Karnkowska A."/>
            <person name="Elias M."/>
            <person name="Hampl V."/>
        </authorList>
    </citation>
    <scope>NUCLEOTIDE SEQUENCE [LARGE SCALE GENOMIC DNA]</scope>
    <source>
        <strain evidence="8">NAU3</strain>
        <tissue evidence="8">Gut</tissue>
    </source>
</reference>
<feature type="compositionally biased region" description="Polar residues" evidence="6">
    <location>
        <begin position="18"/>
        <end position="36"/>
    </location>
</feature>
<dbReference type="InterPro" id="IPR051947">
    <property type="entry name" value="Sentrin-specific_protease"/>
</dbReference>
<dbReference type="EMBL" id="JARBJD010000016">
    <property type="protein sequence ID" value="KAK2961455.1"/>
    <property type="molecule type" value="Genomic_DNA"/>
</dbReference>
<feature type="compositionally biased region" description="Polar residues" evidence="6">
    <location>
        <begin position="1338"/>
        <end position="1355"/>
    </location>
</feature>
<evidence type="ECO:0000313" key="9">
    <source>
        <dbReference type="Proteomes" id="UP001281761"/>
    </source>
</evidence>
<evidence type="ECO:0000256" key="4">
    <source>
        <dbReference type="ARBA" id="ARBA00022786"/>
    </source>
</evidence>
<feature type="region of interest" description="Disordered" evidence="6">
    <location>
        <begin position="1198"/>
        <end position="1425"/>
    </location>
</feature>
<feature type="compositionally biased region" description="Polar residues" evidence="6">
    <location>
        <begin position="2189"/>
        <end position="2200"/>
    </location>
</feature>
<keyword evidence="3" id="KW-0645">Protease</keyword>
<feature type="compositionally biased region" description="Polar residues" evidence="6">
    <location>
        <begin position="638"/>
        <end position="650"/>
    </location>
</feature>
<feature type="region of interest" description="Disordered" evidence="6">
    <location>
        <begin position="1"/>
        <end position="85"/>
    </location>
</feature>
<feature type="region of interest" description="Disordered" evidence="6">
    <location>
        <begin position="2425"/>
        <end position="2486"/>
    </location>
</feature>
<feature type="compositionally biased region" description="Basic and acidic residues" evidence="6">
    <location>
        <begin position="1294"/>
        <end position="1322"/>
    </location>
</feature>
<feature type="compositionally biased region" description="Basic residues" evidence="6">
    <location>
        <begin position="1214"/>
        <end position="1229"/>
    </location>
</feature>
<feature type="compositionally biased region" description="Basic and acidic residues" evidence="6">
    <location>
        <begin position="1969"/>
        <end position="1989"/>
    </location>
</feature>
<comment type="similarity">
    <text evidence="1">Belongs to the peptidase C48 family.</text>
</comment>
<feature type="domain" description="Ubiquitin-like protease family profile" evidence="7">
    <location>
        <begin position="1632"/>
        <end position="2640"/>
    </location>
</feature>
<feature type="compositionally biased region" description="Acidic residues" evidence="6">
    <location>
        <begin position="1246"/>
        <end position="1260"/>
    </location>
</feature>
<dbReference type="PANTHER" id="PTHR46896:SF3">
    <property type="entry name" value="FI06413P-RELATED"/>
    <property type="match status" value="1"/>
</dbReference>
<dbReference type="Gene3D" id="3.40.395.10">
    <property type="entry name" value="Adenoviral Proteinase, Chain A"/>
    <property type="match status" value="2"/>
</dbReference>
<feature type="compositionally biased region" description="Acidic residues" evidence="6">
    <location>
        <begin position="1277"/>
        <end position="1287"/>
    </location>
</feature>
<evidence type="ECO:0000256" key="1">
    <source>
        <dbReference type="ARBA" id="ARBA00005234"/>
    </source>
</evidence>
<dbReference type="Proteomes" id="UP001281761">
    <property type="component" value="Unassembled WGS sequence"/>
</dbReference>
<feature type="compositionally biased region" description="Basic and acidic residues" evidence="6">
    <location>
        <begin position="2123"/>
        <end position="2143"/>
    </location>
</feature>
<feature type="region of interest" description="Disordered" evidence="6">
    <location>
        <begin position="1485"/>
        <end position="1508"/>
    </location>
</feature>
<feature type="region of interest" description="Disordered" evidence="6">
    <location>
        <begin position="638"/>
        <end position="659"/>
    </location>
</feature>
<dbReference type="Pfam" id="PF02902">
    <property type="entry name" value="Peptidase_C48"/>
    <property type="match status" value="2"/>
</dbReference>
<feature type="region of interest" description="Disordered" evidence="6">
    <location>
        <begin position="2026"/>
        <end position="2085"/>
    </location>
</feature>
<proteinExistence type="inferred from homology"/>
<feature type="compositionally biased region" description="Low complexity" evidence="6">
    <location>
        <begin position="876"/>
        <end position="887"/>
    </location>
</feature>